<keyword evidence="2" id="KW-1133">Transmembrane helix</keyword>
<dbReference type="EMBL" id="CAOQHR010000002">
    <property type="protein sequence ID" value="CAI6298710.1"/>
    <property type="molecule type" value="Genomic_DNA"/>
</dbReference>
<sequence length="65" mass="7165">MHVGYATAMIVLIYLSHPNHLYYAAFIWARQSKSPKPYCTWPQSCSGNSPESSGGTYEEAAQLPG</sequence>
<dbReference type="Proteomes" id="UP001152607">
    <property type="component" value="Unassembled WGS sequence"/>
</dbReference>
<keyword evidence="2" id="KW-0472">Membrane</keyword>
<organism evidence="3 4">
    <name type="scientific">Periconia digitata</name>
    <dbReference type="NCBI Taxonomy" id="1303443"/>
    <lineage>
        <taxon>Eukaryota</taxon>
        <taxon>Fungi</taxon>
        <taxon>Dikarya</taxon>
        <taxon>Ascomycota</taxon>
        <taxon>Pezizomycotina</taxon>
        <taxon>Dothideomycetes</taxon>
        <taxon>Pleosporomycetidae</taxon>
        <taxon>Pleosporales</taxon>
        <taxon>Massarineae</taxon>
        <taxon>Periconiaceae</taxon>
        <taxon>Periconia</taxon>
    </lineage>
</organism>
<evidence type="ECO:0000256" key="1">
    <source>
        <dbReference type="SAM" id="MobiDB-lite"/>
    </source>
</evidence>
<keyword evidence="4" id="KW-1185">Reference proteome</keyword>
<protein>
    <submittedName>
        <fullName evidence="3">Uncharacterized protein</fullName>
    </submittedName>
</protein>
<dbReference type="AlphaFoldDB" id="A0A9W4U646"/>
<accession>A0A9W4U646</accession>
<feature type="transmembrane region" description="Helical" evidence="2">
    <location>
        <begin position="6"/>
        <end position="28"/>
    </location>
</feature>
<feature type="region of interest" description="Disordered" evidence="1">
    <location>
        <begin position="45"/>
        <end position="65"/>
    </location>
</feature>
<keyword evidence="2" id="KW-0812">Transmembrane</keyword>
<name>A0A9W4U646_9PLEO</name>
<gene>
    <name evidence="3" type="ORF">PDIGIT_LOCUS2751</name>
</gene>
<evidence type="ECO:0000313" key="4">
    <source>
        <dbReference type="Proteomes" id="UP001152607"/>
    </source>
</evidence>
<feature type="compositionally biased region" description="Polar residues" evidence="1">
    <location>
        <begin position="45"/>
        <end position="55"/>
    </location>
</feature>
<evidence type="ECO:0000256" key="2">
    <source>
        <dbReference type="SAM" id="Phobius"/>
    </source>
</evidence>
<reference evidence="3" key="1">
    <citation type="submission" date="2023-01" db="EMBL/GenBank/DDBJ databases">
        <authorList>
            <person name="Van Ghelder C."/>
            <person name="Rancurel C."/>
        </authorList>
    </citation>
    <scope>NUCLEOTIDE SEQUENCE</scope>
    <source>
        <strain evidence="3">CNCM I-4278</strain>
    </source>
</reference>
<comment type="caution">
    <text evidence="3">The sequence shown here is derived from an EMBL/GenBank/DDBJ whole genome shotgun (WGS) entry which is preliminary data.</text>
</comment>
<evidence type="ECO:0000313" key="3">
    <source>
        <dbReference type="EMBL" id="CAI6298710.1"/>
    </source>
</evidence>
<proteinExistence type="predicted"/>